<feature type="domain" description="F-box associated beta-propeller type 3" evidence="2">
    <location>
        <begin position="114"/>
        <end position="339"/>
    </location>
</feature>
<dbReference type="InterPro" id="IPR017451">
    <property type="entry name" value="F-box-assoc_interact_dom"/>
</dbReference>
<name>A0A9J5Z9J4_SOLCO</name>
<dbReference type="InterPro" id="IPR001810">
    <property type="entry name" value="F-box_dom"/>
</dbReference>
<dbReference type="Pfam" id="PF00646">
    <property type="entry name" value="F-box"/>
    <property type="match status" value="1"/>
</dbReference>
<accession>A0A9J5Z9J4</accession>
<keyword evidence="4" id="KW-1185">Reference proteome</keyword>
<dbReference type="Pfam" id="PF08268">
    <property type="entry name" value="FBA_3"/>
    <property type="match status" value="1"/>
</dbReference>
<dbReference type="InterPro" id="IPR013187">
    <property type="entry name" value="F-box-assoc_dom_typ3"/>
</dbReference>
<dbReference type="InterPro" id="IPR050796">
    <property type="entry name" value="SCF_F-box_component"/>
</dbReference>
<gene>
    <name evidence="3" type="ORF">H5410_029106</name>
</gene>
<sequence>MTPKAMKNKSNANTKKTNQIYDMEKCNFCICQQKKKKSNEMDIVAQRSIICQEELIREILSWLPVRSLLRFKCVSKSWDITSDPYFKKKHQSRQVNSLRFLFAHTKFCRPQNIHNLYSNSSLSLDEDDVQNIDYLSSEYTCFHILCGSCDGLVLMIIRLPTRYTHELILLLWNPSTRESIHIPFPIFGLRNSIFGFGYDPTTHDYKILAIQQSKSQTQCAILALKSGSWRNVYIETPHIFRTLKNSFGFEDPLAFVHGAFHWIHCNFCVGSFNISNEVCTMIPLSEQMYSYRSRAISRDYHVSILDGMVCLSSACKVDGEYAFTLWGMKDHGVKESWTQLFKIKIAPVSIVKPVYRFADGDVLFQCRDVVRDSFRTSKGRFQLWCDSFVKRGDMINIVTFNESLIDPKTLF</sequence>
<dbReference type="CDD" id="cd22157">
    <property type="entry name" value="F-box_AtFBW1-like"/>
    <property type="match status" value="1"/>
</dbReference>
<dbReference type="OrthoDB" id="1282028at2759"/>
<reference evidence="3 4" key="1">
    <citation type="submission" date="2020-09" db="EMBL/GenBank/DDBJ databases">
        <title>De no assembly of potato wild relative species, Solanum commersonii.</title>
        <authorList>
            <person name="Cho K."/>
        </authorList>
    </citation>
    <scope>NUCLEOTIDE SEQUENCE [LARGE SCALE GENOMIC DNA]</scope>
    <source>
        <strain evidence="3">LZ3.2</strain>
        <tissue evidence="3">Leaf</tissue>
    </source>
</reference>
<proteinExistence type="predicted"/>
<evidence type="ECO:0000259" key="1">
    <source>
        <dbReference type="Pfam" id="PF00646"/>
    </source>
</evidence>
<evidence type="ECO:0000259" key="2">
    <source>
        <dbReference type="Pfam" id="PF08268"/>
    </source>
</evidence>
<dbReference type="AlphaFoldDB" id="A0A9J5Z9J4"/>
<evidence type="ECO:0000313" key="3">
    <source>
        <dbReference type="EMBL" id="KAG5607614.1"/>
    </source>
</evidence>
<protein>
    <recommendedName>
        <fullName evidence="5">F-box domain-containing protein</fullName>
    </recommendedName>
</protein>
<dbReference type="Proteomes" id="UP000824120">
    <property type="component" value="Chromosome 5"/>
</dbReference>
<evidence type="ECO:0008006" key="5">
    <source>
        <dbReference type="Google" id="ProtNLM"/>
    </source>
</evidence>
<dbReference type="NCBIfam" id="TIGR01640">
    <property type="entry name" value="F_box_assoc_1"/>
    <property type="match status" value="1"/>
</dbReference>
<dbReference type="PANTHER" id="PTHR31672">
    <property type="entry name" value="BNACNNG10540D PROTEIN"/>
    <property type="match status" value="1"/>
</dbReference>
<dbReference type="SUPFAM" id="SSF81383">
    <property type="entry name" value="F-box domain"/>
    <property type="match status" value="1"/>
</dbReference>
<dbReference type="PANTHER" id="PTHR31672:SF13">
    <property type="entry name" value="F-BOX PROTEIN CPR30-LIKE"/>
    <property type="match status" value="1"/>
</dbReference>
<dbReference type="EMBL" id="JACXVP010000005">
    <property type="protein sequence ID" value="KAG5607614.1"/>
    <property type="molecule type" value="Genomic_DNA"/>
</dbReference>
<dbReference type="InterPro" id="IPR036047">
    <property type="entry name" value="F-box-like_dom_sf"/>
</dbReference>
<dbReference type="Gene3D" id="1.20.1280.50">
    <property type="match status" value="1"/>
</dbReference>
<evidence type="ECO:0000313" key="4">
    <source>
        <dbReference type="Proteomes" id="UP000824120"/>
    </source>
</evidence>
<organism evidence="3 4">
    <name type="scientific">Solanum commersonii</name>
    <name type="common">Commerson's wild potato</name>
    <name type="synonym">Commerson's nightshade</name>
    <dbReference type="NCBI Taxonomy" id="4109"/>
    <lineage>
        <taxon>Eukaryota</taxon>
        <taxon>Viridiplantae</taxon>
        <taxon>Streptophyta</taxon>
        <taxon>Embryophyta</taxon>
        <taxon>Tracheophyta</taxon>
        <taxon>Spermatophyta</taxon>
        <taxon>Magnoliopsida</taxon>
        <taxon>eudicotyledons</taxon>
        <taxon>Gunneridae</taxon>
        <taxon>Pentapetalae</taxon>
        <taxon>asterids</taxon>
        <taxon>lamiids</taxon>
        <taxon>Solanales</taxon>
        <taxon>Solanaceae</taxon>
        <taxon>Solanoideae</taxon>
        <taxon>Solaneae</taxon>
        <taxon>Solanum</taxon>
    </lineage>
</organism>
<feature type="domain" description="F-box" evidence="1">
    <location>
        <begin position="53"/>
        <end position="78"/>
    </location>
</feature>
<comment type="caution">
    <text evidence="3">The sequence shown here is derived from an EMBL/GenBank/DDBJ whole genome shotgun (WGS) entry which is preliminary data.</text>
</comment>